<accession>A0A8X6VVL1</accession>
<sequence length="153" mass="18220">MGHLELKNSSGWHRSRIERIDVFPFFSPDGTFRVEELQWDGIVQGLERIDVFPFFLLMGHLELKNSSGWHRSRIERIDVFPFFFSPDGTFRVEELQWMTSFKDWRELMCFRFFLMGHLELKTPVDDIVQGLERIDVFPFFLLMGHLELKDSSG</sequence>
<evidence type="ECO:0000313" key="2">
    <source>
        <dbReference type="Proteomes" id="UP000887159"/>
    </source>
</evidence>
<dbReference type="EMBL" id="BMAU01021363">
    <property type="protein sequence ID" value="GFY23348.1"/>
    <property type="molecule type" value="Genomic_DNA"/>
</dbReference>
<dbReference type="Proteomes" id="UP000887159">
    <property type="component" value="Unassembled WGS sequence"/>
</dbReference>
<keyword evidence="2" id="KW-1185">Reference proteome</keyword>
<gene>
    <name evidence="1" type="ORF">TNCV_3940441</name>
</gene>
<name>A0A8X6VVL1_TRICX</name>
<reference evidence="1" key="1">
    <citation type="submission" date="2020-08" db="EMBL/GenBank/DDBJ databases">
        <title>Multicomponent nature underlies the extraordinary mechanical properties of spider dragline silk.</title>
        <authorList>
            <person name="Kono N."/>
            <person name="Nakamura H."/>
            <person name="Mori M."/>
            <person name="Yoshida Y."/>
            <person name="Ohtoshi R."/>
            <person name="Malay A.D."/>
            <person name="Moran D.A.P."/>
            <person name="Tomita M."/>
            <person name="Numata K."/>
            <person name="Arakawa K."/>
        </authorList>
    </citation>
    <scope>NUCLEOTIDE SEQUENCE</scope>
</reference>
<protein>
    <submittedName>
        <fullName evidence="1">Uncharacterized protein</fullName>
    </submittedName>
</protein>
<dbReference type="AlphaFoldDB" id="A0A8X6VVL1"/>
<evidence type="ECO:0000313" key="1">
    <source>
        <dbReference type="EMBL" id="GFY23348.1"/>
    </source>
</evidence>
<proteinExistence type="predicted"/>
<organism evidence="1 2">
    <name type="scientific">Trichonephila clavipes</name>
    <name type="common">Golden silk orbweaver</name>
    <name type="synonym">Nephila clavipes</name>
    <dbReference type="NCBI Taxonomy" id="2585209"/>
    <lineage>
        <taxon>Eukaryota</taxon>
        <taxon>Metazoa</taxon>
        <taxon>Ecdysozoa</taxon>
        <taxon>Arthropoda</taxon>
        <taxon>Chelicerata</taxon>
        <taxon>Arachnida</taxon>
        <taxon>Araneae</taxon>
        <taxon>Araneomorphae</taxon>
        <taxon>Entelegynae</taxon>
        <taxon>Araneoidea</taxon>
        <taxon>Nephilidae</taxon>
        <taxon>Trichonephila</taxon>
    </lineage>
</organism>
<comment type="caution">
    <text evidence="1">The sequence shown here is derived from an EMBL/GenBank/DDBJ whole genome shotgun (WGS) entry which is preliminary data.</text>
</comment>